<dbReference type="EMBL" id="JAQQLE010000003">
    <property type="protein sequence ID" value="MDC7713708.1"/>
    <property type="molecule type" value="Genomic_DNA"/>
</dbReference>
<protein>
    <submittedName>
        <fullName evidence="2">Glycosyltransferase</fullName>
        <ecNumber evidence="2">2.4.-.-</ecNumber>
    </submittedName>
</protein>
<keyword evidence="3" id="KW-1185">Reference proteome</keyword>
<evidence type="ECO:0000259" key="1">
    <source>
        <dbReference type="Pfam" id="PF13524"/>
    </source>
</evidence>
<keyword evidence="2" id="KW-0808">Transferase</keyword>
<dbReference type="Pfam" id="PF13524">
    <property type="entry name" value="Glyco_trans_1_2"/>
    <property type="match status" value="1"/>
</dbReference>
<dbReference type="InterPro" id="IPR055259">
    <property type="entry name" value="YkvP/CgeB_Glyco_trans-like"/>
</dbReference>
<dbReference type="RefSeq" id="WP_272771351.1">
    <property type="nucleotide sequence ID" value="NZ_JAQQLE010000003.1"/>
</dbReference>
<dbReference type="GO" id="GO:0016757">
    <property type="term" value="F:glycosyltransferase activity"/>
    <property type="evidence" value="ECO:0007669"/>
    <property type="project" value="UniProtKB-KW"/>
</dbReference>
<gene>
    <name evidence="2" type="ORF">PQU96_06090</name>
</gene>
<comment type="caution">
    <text evidence="2">The sequence shown here is derived from an EMBL/GenBank/DDBJ whole genome shotgun (WGS) entry which is preliminary data.</text>
</comment>
<evidence type="ECO:0000313" key="3">
    <source>
        <dbReference type="Proteomes" id="UP001222030"/>
    </source>
</evidence>
<accession>A0ABT5IMA4</accession>
<name>A0ABT5IMA4_9NEIS</name>
<dbReference type="Proteomes" id="UP001222030">
    <property type="component" value="Unassembled WGS sequence"/>
</dbReference>
<keyword evidence="2" id="KW-0328">Glycosyltransferase</keyword>
<reference evidence="2 3" key="1">
    <citation type="submission" date="2023-01" db="EMBL/GenBank/DDBJ databases">
        <title>Novel species of the genus Vogesella isolated from rivers.</title>
        <authorList>
            <person name="Lu H."/>
        </authorList>
    </citation>
    <scope>NUCLEOTIDE SEQUENCE [LARGE SCALE GENOMIC DNA]</scope>
    <source>
        <strain evidence="2 3">LYT5W</strain>
    </source>
</reference>
<evidence type="ECO:0000313" key="2">
    <source>
        <dbReference type="EMBL" id="MDC7713708.1"/>
    </source>
</evidence>
<proteinExistence type="predicted"/>
<feature type="domain" description="Spore protein YkvP/CgeB glycosyl transferase-like" evidence="1">
    <location>
        <begin position="214"/>
        <end position="328"/>
    </location>
</feature>
<dbReference type="EC" id="2.4.-.-" evidence="2"/>
<organism evidence="2 3">
    <name type="scientific">Vogesella margarita</name>
    <dbReference type="NCBI Taxonomy" id="2984199"/>
    <lineage>
        <taxon>Bacteria</taxon>
        <taxon>Pseudomonadati</taxon>
        <taxon>Pseudomonadota</taxon>
        <taxon>Betaproteobacteria</taxon>
        <taxon>Neisseriales</taxon>
        <taxon>Chromobacteriaceae</taxon>
        <taxon>Vogesella</taxon>
    </lineage>
</organism>
<sequence>MKAAFPHLTVAVVADDITVRSLASCCQVVNLGALDWYWKLPLYRPDMLLVESAWRGKGNSWRYKIASYPGRSSGRESLRRLVSYARGLGIPTIFWNKEDGIYFDRFIDSARLFDYVFTVDAQCLSKYRAVLGSTTKVDWLGFAVDDSLHHFTGFNFKHHRAVFAGGCYGGEFPRRRYWQNLLFGSACRSGLGLTVVNRHSALPDPRFRFLPRDGMELLPAVAYDKTPQLYRDYLVSLNVNTIEDSPTMCSRRLLEILACGGIAVTNPSLSVEKAFKEFCYTPQDDAEAVELFARLRQGPSAMDLERARAGALFIKENHTWQHRLQQMVKAVGL</sequence>